<sequence length="151" mass="17808">MPFEIRPIEHKFYPLEQATQKAAEQNAYRDYRLGIISSDTFTDLSEVDQKKYLDEAARVLLEYGVNYIPTAPVVERIHVAKEVFLNYDEALRKIAWTQVKYWREHAGLKVPDFNDMSEEEKEKYLETARMTLVRNGKFFIEGFSTEIIYAK</sequence>
<dbReference type="RefSeq" id="YP_009212985.1">
    <property type="nucleotide sequence ID" value="NC_028950.1"/>
</dbReference>
<accession>A0A0A8J9I6</accession>
<proteinExistence type="predicted"/>
<protein>
    <submittedName>
        <fullName evidence="1">Uncharacterized protein</fullName>
    </submittedName>
</protein>
<dbReference type="KEGG" id="vg:26639577"/>
<dbReference type="OrthoDB" id="36053at10239"/>
<name>A0A0A8J9I6_9CAUD</name>
<evidence type="ECO:0000313" key="1">
    <source>
        <dbReference type="EMBL" id="BAQ02664.1"/>
    </source>
</evidence>
<evidence type="ECO:0000313" key="2">
    <source>
        <dbReference type="Proteomes" id="UP000203794"/>
    </source>
</evidence>
<dbReference type="Proteomes" id="UP000203794">
    <property type="component" value="Segment"/>
</dbReference>
<dbReference type="GeneID" id="26639577"/>
<keyword evidence="2" id="KW-1185">Reference proteome</keyword>
<organism evidence="1 2">
    <name type="scientific">Ralstonia phage RSL2</name>
    <dbReference type="NCBI Taxonomy" id="1585840"/>
    <lineage>
        <taxon>Viruses</taxon>
        <taxon>Duplodnaviria</taxon>
        <taxon>Heunggongvirae</taxon>
        <taxon>Uroviricota</taxon>
        <taxon>Caudoviricetes</taxon>
        <taxon>Chimalliviridae</taxon>
        <taxon>Chiangmaivirus</taxon>
        <taxon>Chiangmaivirus RSL2</taxon>
    </lineage>
</organism>
<reference evidence="1 2" key="1">
    <citation type="submission" date="2014-12" db="EMBL/GenBank/DDBJ databases">
        <title>Genome analysis of a novel jumbo phage RSL2 infecting the phytopathogen Ralstonia solanacearum.</title>
        <authorList>
            <person name="Kawasaki T."/>
            <person name="Fujie M."/>
            <person name="Chatchawankanphanich O."/>
            <person name="Ogata H."/>
            <person name="Yamada T."/>
        </authorList>
    </citation>
    <scope>NUCLEOTIDE SEQUENCE [LARGE SCALE GENOMIC DNA]</scope>
    <source>
        <strain evidence="1 2">RSL2</strain>
    </source>
</reference>
<dbReference type="EMBL" id="AP014693">
    <property type="protein sequence ID" value="BAQ02664.1"/>
    <property type="molecule type" value="Genomic_DNA"/>
</dbReference>